<gene>
    <name evidence="3" type="ORF">SUH3_17325</name>
</gene>
<accession>A0A073J259</accession>
<keyword evidence="1" id="KW-0812">Transmembrane</keyword>
<keyword evidence="1" id="KW-1133">Transmembrane helix</keyword>
<evidence type="ECO:0000313" key="4">
    <source>
        <dbReference type="Proteomes" id="UP000027746"/>
    </source>
</evidence>
<organism evidence="3 4">
    <name type="scientific">Pseudosulfitobacter pseudonitzschiae</name>
    <dbReference type="NCBI Taxonomy" id="1402135"/>
    <lineage>
        <taxon>Bacteria</taxon>
        <taxon>Pseudomonadati</taxon>
        <taxon>Pseudomonadota</taxon>
        <taxon>Alphaproteobacteria</taxon>
        <taxon>Rhodobacterales</taxon>
        <taxon>Roseobacteraceae</taxon>
        <taxon>Pseudosulfitobacter</taxon>
    </lineage>
</organism>
<keyword evidence="4" id="KW-1185">Reference proteome</keyword>
<evidence type="ECO:0000259" key="2">
    <source>
        <dbReference type="Pfam" id="PF07811"/>
    </source>
</evidence>
<dbReference type="EMBL" id="JAMD01000004">
    <property type="protein sequence ID" value="KEJ96024.1"/>
    <property type="molecule type" value="Genomic_DNA"/>
</dbReference>
<sequence>MKRPIRTFITDETGATAVEFVLVLPILLSMVFGIICFGQYFAIANSLQQLAAEAARSSAMGISTAERQTLAASFITNAGARFTFLGPDKVVPTITMLSETEPHGIQVSLSYDLQGSAVELAGGFIGFEVSTLTRSSYLAY</sequence>
<protein>
    <recommendedName>
        <fullName evidence="2">TadE-like domain-containing protein</fullName>
    </recommendedName>
</protein>
<dbReference type="InterPro" id="IPR012495">
    <property type="entry name" value="TadE-like_dom"/>
</dbReference>
<feature type="transmembrane region" description="Helical" evidence="1">
    <location>
        <begin position="20"/>
        <end position="42"/>
    </location>
</feature>
<keyword evidence="1" id="KW-0472">Membrane</keyword>
<feature type="domain" description="TadE-like" evidence="2">
    <location>
        <begin position="14"/>
        <end position="56"/>
    </location>
</feature>
<dbReference type="RefSeq" id="WP_051694205.1">
    <property type="nucleotide sequence ID" value="NZ_CP054599.1"/>
</dbReference>
<reference evidence="3 4" key="1">
    <citation type="submission" date="2014-01" db="EMBL/GenBank/DDBJ databases">
        <title>Sulfitobacter sp. H3 (MCCC 1A00686) Genome Sequencing.</title>
        <authorList>
            <person name="Lai Q."/>
            <person name="Hong Z."/>
        </authorList>
    </citation>
    <scope>NUCLEOTIDE SEQUENCE [LARGE SCALE GENOMIC DNA]</scope>
    <source>
        <strain evidence="3 4">H3</strain>
    </source>
</reference>
<comment type="caution">
    <text evidence="3">The sequence shown here is derived from an EMBL/GenBank/DDBJ whole genome shotgun (WGS) entry which is preliminary data.</text>
</comment>
<dbReference type="Proteomes" id="UP000027746">
    <property type="component" value="Unassembled WGS sequence"/>
</dbReference>
<proteinExistence type="predicted"/>
<dbReference type="AlphaFoldDB" id="A0A073J259"/>
<dbReference type="Pfam" id="PF07811">
    <property type="entry name" value="TadE"/>
    <property type="match status" value="1"/>
</dbReference>
<evidence type="ECO:0000313" key="3">
    <source>
        <dbReference type="EMBL" id="KEJ96024.1"/>
    </source>
</evidence>
<dbReference type="GeneID" id="68871162"/>
<dbReference type="OrthoDB" id="7856227at2"/>
<evidence type="ECO:0000256" key="1">
    <source>
        <dbReference type="SAM" id="Phobius"/>
    </source>
</evidence>
<name>A0A073J259_9RHOB</name>